<evidence type="ECO:0000313" key="4">
    <source>
        <dbReference type="Proteomes" id="UP001180973"/>
    </source>
</evidence>
<feature type="domain" description="AMP-binding enzyme C-terminal" evidence="2">
    <location>
        <begin position="412"/>
        <end position="480"/>
    </location>
</feature>
<evidence type="ECO:0000259" key="2">
    <source>
        <dbReference type="Pfam" id="PF13193"/>
    </source>
</evidence>
<dbReference type="Proteomes" id="UP001180973">
    <property type="component" value="Unassembled WGS sequence"/>
</dbReference>
<dbReference type="InterPro" id="IPR050237">
    <property type="entry name" value="ATP-dep_AMP-bd_enzyme"/>
</dbReference>
<proteinExistence type="predicted"/>
<reference evidence="3" key="1">
    <citation type="submission" date="2023-09" db="EMBL/GenBank/DDBJ databases">
        <title>30 novel species of actinomycetes from the DSMZ collection.</title>
        <authorList>
            <person name="Nouioui I."/>
        </authorList>
    </citation>
    <scope>NUCLEOTIDE SEQUENCE</scope>
    <source>
        <strain evidence="3">DSM 115977</strain>
    </source>
</reference>
<name>A0ABU2WU27_9ACTN</name>
<dbReference type="Pfam" id="PF00501">
    <property type="entry name" value="AMP-binding"/>
    <property type="match status" value="1"/>
</dbReference>
<evidence type="ECO:0000313" key="3">
    <source>
        <dbReference type="EMBL" id="MDT0529070.1"/>
    </source>
</evidence>
<dbReference type="Gene3D" id="3.40.50.12780">
    <property type="entry name" value="N-terminal domain of ligase-like"/>
    <property type="match status" value="1"/>
</dbReference>
<gene>
    <name evidence="3" type="ORF">RM555_08690</name>
</gene>
<sequence length="504" mass="53624">MRIHTLLDTAARRHPQRTAVVDRSHRWSYQELRQRSVNLAGRFRALGLLPGDRIAVRSGGAGFAAILFAASYADLTLAPLSATMRPFQLRAVLADIEPALVVGIDPAAVEVSARTWSSAQFGEILETRDAPVGDAGQPDASRADGGPEAPALLMYTSGSSARPKGVVCPHDSVLFATRAIGQVLGYRPDDVVLSCVPPSFDYGLYQLLLATAAGSRWEALEAGEGIALLERMTRAGATVVPVVPEIATALLRLAARTALPVPQSVRMFTNTGARMSPRLAAGLRDAFPGAAVVQMYGLTECKRATIQEPDGDLERPGSVGRAIPGTVVRVVDRQGRPLPAGEVGEVVVEGANVMAGYWRDRQLSATTFRATAAGRRLHTGDRGHLDVDGHLYLHGRGDDVFKHRGVRSSTAEIEAAAMDIDGVDGAAALAPDEANPLTVVVATVLPENDVLAELARRLEPAKTPERCVAVHALPLTPHGKVDRQQIRAIARSHSPPTPVQVRIP</sequence>
<organism evidence="3 4">
    <name type="scientific">Micromonospora reichwaldensis</name>
    <dbReference type="NCBI Taxonomy" id="3075516"/>
    <lineage>
        <taxon>Bacteria</taxon>
        <taxon>Bacillati</taxon>
        <taxon>Actinomycetota</taxon>
        <taxon>Actinomycetes</taxon>
        <taxon>Micromonosporales</taxon>
        <taxon>Micromonosporaceae</taxon>
        <taxon>Micromonospora</taxon>
    </lineage>
</organism>
<dbReference type="InterPro" id="IPR025110">
    <property type="entry name" value="AMP-bd_C"/>
</dbReference>
<comment type="caution">
    <text evidence="3">The sequence shown here is derived from an EMBL/GenBank/DDBJ whole genome shotgun (WGS) entry which is preliminary data.</text>
</comment>
<dbReference type="Gene3D" id="3.30.300.30">
    <property type="match status" value="1"/>
</dbReference>
<dbReference type="PANTHER" id="PTHR43767">
    <property type="entry name" value="LONG-CHAIN-FATTY-ACID--COA LIGASE"/>
    <property type="match status" value="1"/>
</dbReference>
<protein>
    <submittedName>
        <fullName evidence="3">Class I adenylate-forming enzyme family protein</fullName>
    </submittedName>
</protein>
<dbReference type="PANTHER" id="PTHR43767:SF10">
    <property type="entry name" value="SURFACTIN SYNTHASE SUBUNIT 1"/>
    <property type="match status" value="1"/>
</dbReference>
<dbReference type="Pfam" id="PF13193">
    <property type="entry name" value="AMP-binding_C"/>
    <property type="match status" value="1"/>
</dbReference>
<feature type="domain" description="AMP-dependent synthetase/ligase" evidence="1">
    <location>
        <begin position="8"/>
        <end position="358"/>
    </location>
</feature>
<dbReference type="InterPro" id="IPR000873">
    <property type="entry name" value="AMP-dep_synth/lig_dom"/>
</dbReference>
<accession>A0ABU2WU27</accession>
<evidence type="ECO:0000259" key="1">
    <source>
        <dbReference type="Pfam" id="PF00501"/>
    </source>
</evidence>
<dbReference type="SUPFAM" id="SSF56801">
    <property type="entry name" value="Acetyl-CoA synthetase-like"/>
    <property type="match status" value="1"/>
</dbReference>
<dbReference type="RefSeq" id="WP_311411244.1">
    <property type="nucleotide sequence ID" value="NZ_JAVRFL010000008.1"/>
</dbReference>
<dbReference type="EMBL" id="JAVRFL010000008">
    <property type="protein sequence ID" value="MDT0529070.1"/>
    <property type="molecule type" value="Genomic_DNA"/>
</dbReference>
<dbReference type="InterPro" id="IPR042099">
    <property type="entry name" value="ANL_N_sf"/>
</dbReference>
<dbReference type="InterPro" id="IPR045851">
    <property type="entry name" value="AMP-bd_C_sf"/>
</dbReference>
<keyword evidence="4" id="KW-1185">Reference proteome</keyword>